<dbReference type="Pfam" id="PF01590">
    <property type="entry name" value="GAF"/>
    <property type="match status" value="1"/>
</dbReference>
<dbReference type="Gene3D" id="3.30.450.40">
    <property type="match status" value="1"/>
</dbReference>
<dbReference type="FunFam" id="3.30.70.270:FF:000001">
    <property type="entry name" value="Diguanylate cyclase domain protein"/>
    <property type="match status" value="1"/>
</dbReference>
<evidence type="ECO:0000256" key="1">
    <source>
        <dbReference type="ARBA" id="ARBA00001946"/>
    </source>
</evidence>
<dbReference type="NCBIfam" id="TIGR00254">
    <property type="entry name" value="GGDEF"/>
    <property type="match status" value="1"/>
</dbReference>
<dbReference type="CDD" id="cd01949">
    <property type="entry name" value="GGDEF"/>
    <property type="match status" value="1"/>
</dbReference>
<evidence type="ECO:0000313" key="3">
    <source>
        <dbReference type="EMBL" id="PLW83863.1"/>
    </source>
</evidence>
<name>A0A2N5Y644_9GAMM</name>
<reference evidence="4" key="1">
    <citation type="submission" date="2017-11" db="EMBL/GenBank/DDBJ databases">
        <title>The draft genome sequence of Chromatocurvus sp. F02.</title>
        <authorList>
            <person name="Du Z.-J."/>
            <person name="Chang Y.-Q."/>
        </authorList>
    </citation>
    <scope>NUCLEOTIDE SEQUENCE [LARGE SCALE GENOMIC DNA]</scope>
    <source>
        <strain evidence="4">F02</strain>
    </source>
</reference>
<comment type="caution">
    <text evidence="3">The sequence shown here is derived from an EMBL/GenBank/DDBJ whole genome shotgun (WGS) entry which is preliminary data.</text>
</comment>
<keyword evidence="4" id="KW-1185">Reference proteome</keyword>
<dbReference type="Pfam" id="PF00990">
    <property type="entry name" value="GGDEF"/>
    <property type="match status" value="1"/>
</dbReference>
<proteinExistence type="predicted"/>
<accession>A0A2N5Y644</accession>
<dbReference type="SUPFAM" id="SSF55781">
    <property type="entry name" value="GAF domain-like"/>
    <property type="match status" value="1"/>
</dbReference>
<dbReference type="InterPro" id="IPR043128">
    <property type="entry name" value="Rev_trsase/Diguanyl_cyclase"/>
</dbReference>
<dbReference type="PANTHER" id="PTHR43102:SF2">
    <property type="entry name" value="GAF DOMAIN-CONTAINING PROTEIN"/>
    <property type="match status" value="1"/>
</dbReference>
<dbReference type="InterPro" id="IPR029787">
    <property type="entry name" value="Nucleotide_cyclase"/>
</dbReference>
<dbReference type="Gene3D" id="3.30.70.270">
    <property type="match status" value="1"/>
</dbReference>
<gene>
    <name evidence="3" type="ORF">CWI75_00430</name>
</gene>
<dbReference type="OrthoDB" id="9812358at2"/>
<dbReference type="InterPro" id="IPR003018">
    <property type="entry name" value="GAF"/>
</dbReference>
<feature type="domain" description="GGDEF" evidence="2">
    <location>
        <begin position="194"/>
        <end position="320"/>
    </location>
</feature>
<dbReference type="InterPro" id="IPR000160">
    <property type="entry name" value="GGDEF_dom"/>
</dbReference>
<dbReference type="RefSeq" id="WP_101519500.1">
    <property type="nucleotide sequence ID" value="NZ_PKLZ01000001.1"/>
</dbReference>
<dbReference type="InterPro" id="IPR029016">
    <property type="entry name" value="GAF-like_dom_sf"/>
</dbReference>
<dbReference type="PROSITE" id="PS50887">
    <property type="entry name" value="GGDEF"/>
    <property type="match status" value="1"/>
</dbReference>
<dbReference type="Proteomes" id="UP000234845">
    <property type="component" value="Unassembled WGS sequence"/>
</dbReference>
<dbReference type="GO" id="GO:0003824">
    <property type="term" value="F:catalytic activity"/>
    <property type="evidence" value="ECO:0007669"/>
    <property type="project" value="UniProtKB-ARBA"/>
</dbReference>
<dbReference type="SMART" id="SM00065">
    <property type="entry name" value="GAF"/>
    <property type="match status" value="1"/>
</dbReference>
<comment type="cofactor">
    <cofactor evidence="1">
        <name>Mg(2+)</name>
        <dbReference type="ChEBI" id="CHEBI:18420"/>
    </cofactor>
</comment>
<dbReference type="AlphaFoldDB" id="A0A2N5Y644"/>
<dbReference type="EMBL" id="PKLZ01000001">
    <property type="protein sequence ID" value="PLW83863.1"/>
    <property type="molecule type" value="Genomic_DNA"/>
</dbReference>
<dbReference type="PANTHER" id="PTHR43102">
    <property type="entry name" value="SLR1143 PROTEIN"/>
    <property type="match status" value="1"/>
</dbReference>
<dbReference type="SMART" id="SM00267">
    <property type="entry name" value="GGDEF"/>
    <property type="match status" value="1"/>
</dbReference>
<evidence type="ECO:0000313" key="4">
    <source>
        <dbReference type="Proteomes" id="UP000234845"/>
    </source>
</evidence>
<protein>
    <submittedName>
        <fullName evidence="3">GGDEF domain-containing protein</fullName>
    </submittedName>
</protein>
<sequence length="320" mass="35574">MLEPAIPADEAARLETLRALKILDSAPEERFDRLTRMAKRMFGVPISLVSIVDSNRQWFKSAQGLDATETPRDISFCGHAILDEDLFIVSNASEDPRFHDNPLVTGAPNIRFYAGCPLRVSSGHKMGTLCLIDDKPREMNDEDRALLRDLATMAEQEIAALQLATLDELTAISNRRGFTSLAAHALAMCKRHAQPAALIMFDLNQFKPVNDKFGHAEGDRALVAFANLLREGFRDSDVYARIGGDEFVVLLTGTPETQIEQLLARFRASLEAYNKEAARGYNLDYSAGVVTRQVGEDTDIEALLSRADALMYEDKAVRKR</sequence>
<organism evidence="3 4">
    <name type="scientific">Kineobactrum sediminis</name>
    <dbReference type="NCBI Taxonomy" id="1905677"/>
    <lineage>
        <taxon>Bacteria</taxon>
        <taxon>Pseudomonadati</taxon>
        <taxon>Pseudomonadota</taxon>
        <taxon>Gammaproteobacteria</taxon>
        <taxon>Cellvibrionales</taxon>
        <taxon>Halieaceae</taxon>
        <taxon>Kineobactrum</taxon>
    </lineage>
</organism>
<dbReference type="SUPFAM" id="SSF55073">
    <property type="entry name" value="Nucleotide cyclase"/>
    <property type="match status" value="1"/>
</dbReference>
<evidence type="ECO:0000259" key="2">
    <source>
        <dbReference type="PROSITE" id="PS50887"/>
    </source>
</evidence>